<dbReference type="InterPro" id="IPR017896">
    <property type="entry name" value="4Fe4S_Fe-S-bd"/>
</dbReference>
<dbReference type="AlphaFoldDB" id="A0A074LYP8"/>
<keyword evidence="11" id="KW-1185">Reference proteome</keyword>
<dbReference type="PANTHER" id="PTHR39163:SF1">
    <property type="entry name" value="FERREDOXIN"/>
    <property type="match status" value="1"/>
</dbReference>
<dbReference type="PROSITE" id="PS51379">
    <property type="entry name" value="4FE4S_FER_2"/>
    <property type="match status" value="1"/>
</dbReference>
<evidence type="ECO:0000256" key="6">
    <source>
        <dbReference type="ARBA" id="ARBA00023004"/>
    </source>
</evidence>
<dbReference type="PANTHER" id="PTHR39163">
    <property type="entry name" value="FERREDOXIN"/>
    <property type="match status" value="1"/>
</dbReference>
<dbReference type="GO" id="GO:0009055">
    <property type="term" value="F:electron transfer activity"/>
    <property type="evidence" value="ECO:0007669"/>
    <property type="project" value="UniProtKB-UniRule"/>
</dbReference>
<evidence type="ECO:0000256" key="8">
    <source>
        <dbReference type="RuleBase" id="RU368020"/>
    </source>
</evidence>
<name>A0A074LYP8_9BACL</name>
<comment type="caution">
    <text evidence="10">The sequence shown here is derived from an EMBL/GenBank/DDBJ whole genome shotgun (WGS) entry which is preliminary data.</text>
</comment>
<comment type="cofactor">
    <cofactor evidence="1">
        <name>[4Fe-4S] cluster</name>
        <dbReference type="ChEBI" id="CHEBI:49883"/>
    </cofactor>
</comment>
<keyword evidence="6 8" id="KW-0408">Iron</keyword>
<keyword evidence="2 8" id="KW-0813">Transport</keyword>
<gene>
    <name evidence="10" type="ORF">EL26_00870</name>
</gene>
<dbReference type="Gene3D" id="3.30.70.20">
    <property type="match status" value="1"/>
</dbReference>
<dbReference type="SUPFAM" id="SSF54862">
    <property type="entry name" value="4Fe-4S ferredoxins"/>
    <property type="match status" value="1"/>
</dbReference>
<evidence type="ECO:0000256" key="7">
    <source>
        <dbReference type="ARBA" id="ARBA00023014"/>
    </source>
</evidence>
<dbReference type="eggNOG" id="COG1141">
    <property type="taxonomic scope" value="Bacteria"/>
</dbReference>
<dbReference type="GO" id="GO:0005506">
    <property type="term" value="F:iron ion binding"/>
    <property type="evidence" value="ECO:0007669"/>
    <property type="project" value="UniProtKB-UniRule"/>
</dbReference>
<evidence type="ECO:0000256" key="1">
    <source>
        <dbReference type="ARBA" id="ARBA00001966"/>
    </source>
</evidence>
<dbReference type="Proteomes" id="UP000027931">
    <property type="component" value="Unassembled WGS sequence"/>
</dbReference>
<evidence type="ECO:0000256" key="4">
    <source>
        <dbReference type="ARBA" id="ARBA00022723"/>
    </source>
</evidence>
<protein>
    <recommendedName>
        <fullName evidence="8">Ferredoxin</fullName>
    </recommendedName>
</protein>
<sequence length="71" mass="7711">MAKTFVDKDTCIACGACYSTCPDVYESDDDGYAFVKLPGGLEGYVEVPEEFLSDALDAKDGCPTESVKWED</sequence>
<dbReference type="PRINTS" id="PR00352">
    <property type="entry name" value="3FE4SFRDOXIN"/>
</dbReference>
<accession>A0A074LYP8</accession>
<organism evidence="10 11">
    <name type="scientific">Tumebacillus flagellatus</name>
    <dbReference type="NCBI Taxonomy" id="1157490"/>
    <lineage>
        <taxon>Bacteria</taxon>
        <taxon>Bacillati</taxon>
        <taxon>Bacillota</taxon>
        <taxon>Bacilli</taxon>
        <taxon>Bacillales</taxon>
        <taxon>Alicyclobacillaceae</taxon>
        <taxon>Tumebacillus</taxon>
    </lineage>
</organism>
<evidence type="ECO:0000259" key="9">
    <source>
        <dbReference type="PROSITE" id="PS51379"/>
    </source>
</evidence>
<dbReference type="OrthoDB" id="9801085at2"/>
<evidence type="ECO:0000313" key="10">
    <source>
        <dbReference type="EMBL" id="KEO85143.1"/>
    </source>
</evidence>
<dbReference type="GO" id="GO:0051539">
    <property type="term" value="F:4 iron, 4 sulfur cluster binding"/>
    <property type="evidence" value="ECO:0007669"/>
    <property type="project" value="UniProtKB-KW"/>
</dbReference>
<reference evidence="10 11" key="1">
    <citation type="journal article" date="2013" name="Int. J. Syst. Evol. Microbiol.">
        <title>Tumebacillus flagellatus sp. nov., an alpha-amylase/pullulanase-producing bacterium isolated from cassava wastewater.</title>
        <authorList>
            <person name="Wang Q."/>
            <person name="Xie N."/>
            <person name="Qin Y."/>
            <person name="Shen N."/>
            <person name="Zhu J."/>
            <person name="Mi H."/>
            <person name="Huang R."/>
        </authorList>
    </citation>
    <scope>NUCLEOTIDE SEQUENCE [LARGE SCALE GENOMIC DNA]</scope>
    <source>
        <strain evidence="10 11">GST4</strain>
    </source>
</reference>
<feature type="domain" description="4Fe-4S ferredoxin-type" evidence="9">
    <location>
        <begin position="2"/>
        <end position="30"/>
    </location>
</feature>
<keyword evidence="7 8" id="KW-0411">Iron-sulfur</keyword>
<evidence type="ECO:0000256" key="3">
    <source>
        <dbReference type="ARBA" id="ARBA00022485"/>
    </source>
</evidence>
<keyword evidence="4 8" id="KW-0479">Metal-binding</keyword>
<keyword evidence="5 8" id="KW-0249">Electron transport</keyword>
<evidence type="ECO:0000313" key="11">
    <source>
        <dbReference type="Proteomes" id="UP000027931"/>
    </source>
</evidence>
<evidence type="ECO:0000256" key="2">
    <source>
        <dbReference type="ARBA" id="ARBA00022448"/>
    </source>
</evidence>
<dbReference type="EMBL" id="JMIR01000001">
    <property type="protein sequence ID" value="KEO85143.1"/>
    <property type="molecule type" value="Genomic_DNA"/>
</dbReference>
<dbReference type="RefSeq" id="WP_038083387.1">
    <property type="nucleotide sequence ID" value="NZ_JMIR01000001.1"/>
</dbReference>
<keyword evidence="3" id="KW-0004">4Fe-4S</keyword>
<dbReference type="STRING" id="1157490.EL26_00870"/>
<proteinExistence type="predicted"/>
<dbReference type="PROSITE" id="PS00198">
    <property type="entry name" value="4FE4S_FER_1"/>
    <property type="match status" value="1"/>
</dbReference>
<dbReference type="InterPro" id="IPR052395">
    <property type="entry name" value="ET_Ferredoxin"/>
</dbReference>
<dbReference type="InterPro" id="IPR017900">
    <property type="entry name" value="4Fe4S_Fe_S_CS"/>
</dbReference>
<evidence type="ECO:0000256" key="5">
    <source>
        <dbReference type="ARBA" id="ARBA00022982"/>
    </source>
</evidence>
<dbReference type="InterPro" id="IPR001080">
    <property type="entry name" value="3Fe4S_ferredoxin"/>
</dbReference>
<comment type="function">
    <text evidence="8">Ferredoxins are iron-sulfur proteins that transfer electrons in a wide variety of metabolic reactions.</text>
</comment>
<dbReference type="Pfam" id="PF13370">
    <property type="entry name" value="Fer4_13"/>
    <property type="match status" value="1"/>
</dbReference>